<accession>A0A921YVD4</accession>
<dbReference type="SMART" id="SM00360">
    <property type="entry name" value="RRM"/>
    <property type="match status" value="1"/>
</dbReference>
<evidence type="ECO:0000313" key="4">
    <source>
        <dbReference type="EMBL" id="KAG6446093.1"/>
    </source>
</evidence>
<comment type="caution">
    <text evidence="4">The sequence shown here is derived from an EMBL/GenBank/DDBJ whole genome shotgun (WGS) entry which is preliminary data.</text>
</comment>
<evidence type="ECO:0000259" key="3">
    <source>
        <dbReference type="PROSITE" id="PS50102"/>
    </source>
</evidence>
<dbReference type="EMBL" id="JH668329">
    <property type="protein sequence ID" value="KAG6446094.1"/>
    <property type="molecule type" value="Genomic_DNA"/>
</dbReference>
<reference evidence="4" key="2">
    <citation type="submission" date="2020-12" db="EMBL/GenBank/DDBJ databases">
        <authorList>
            <person name="Kanost M."/>
        </authorList>
    </citation>
    <scope>NUCLEOTIDE SEQUENCE</scope>
</reference>
<reference evidence="4" key="1">
    <citation type="journal article" date="2016" name="Insect Biochem. Mol. Biol.">
        <title>Multifaceted biological insights from a draft genome sequence of the tobacco hornworm moth, Manduca sexta.</title>
        <authorList>
            <person name="Kanost M.R."/>
            <person name="Arrese E.L."/>
            <person name="Cao X."/>
            <person name="Chen Y.R."/>
            <person name="Chellapilla S."/>
            <person name="Goldsmith M.R."/>
            <person name="Grosse-Wilde E."/>
            <person name="Heckel D.G."/>
            <person name="Herndon N."/>
            <person name="Jiang H."/>
            <person name="Papanicolaou A."/>
            <person name="Qu J."/>
            <person name="Soulages J.L."/>
            <person name="Vogel H."/>
            <person name="Walters J."/>
            <person name="Waterhouse R.M."/>
            <person name="Ahn S.J."/>
            <person name="Almeida F.C."/>
            <person name="An C."/>
            <person name="Aqrawi P."/>
            <person name="Bretschneider A."/>
            <person name="Bryant W.B."/>
            <person name="Bucks S."/>
            <person name="Chao H."/>
            <person name="Chevignon G."/>
            <person name="Christen J.M."/>
            <person name="Clarke D.F."/>
            <person name="Dittmer N.T."/>
            <person name="Ferguson L.C.F."/>
            <person name="Garavelou S."/>
            <person name="Gordon K.H.J."/>
            <person name="Gunaratna R.T."/>
            <person name="Han Y."/>
            <person name="Hauser F."/>
            <person name="He Y."/>
            <person name="Heidel-Fischer H."/>
            <person name="Hirsh A."/>
            <person name="Hu Y."/>
            <person name="Jiang H."/>
            <person name="Kalra D."/>
            <person name="Klinner C."/>
            <person name="Konig C."/>
            <person name="Kovar C."/>
            <person name="Kroll A.R."/>
            <person name="Kuwar S.S."/>
            <person name="Lee S.L."/>
            <person name="Lehman R."/>
            <person name="Li K."/>
            <person name="Li Z."/>
            <person name="Liang H."/>
            <person name="Lovelace S."/>
            <person name="Lu Z."/>
            <person name="Mansfield J.H."/>
            <person name="McCulloch K.J."/>
            <person name="Mathew T."/>
            <person name="Morton B."/>
            <person name="Muzny D.M."/>
            <person name="Neunemann D."/>
            <person name="Ongeri F."/>
            <person name="Pauchet Y."/>
            <person name="Pu L.L."/>
            <person name="Pyrousis I."/>
            <person name="Rao X.J."/>
            <person name="Redding A."/>
            <person name="Roesel C."/>
            <person name="Sanchez-Gracia A."/>
            <person name="Schaack S."/>
            <person name="Shukla A."/>
            <person name="Tetreau G."/>
            <person name="Wang Y."/>
            <person name="Xiong G.H."/>
            <person name="Traut W."/>
            <person name="Walsh T.K."/>
            <person name="Worley K.C."/>
            <person name="Wu D."/>
            <person name="Wu W."/>
            <person name="Wu Y.Q."/>
            <person name="Zhang X."/>
            <person name="Zou Z."/>
            <person name="Zucker H."/>
            <person name="Briscoe A.D."/>
            <person name="Burmester T."/>
            <person name="Clem R.J."/>
            <person name="Feyereisen R."/>
            <person name="Grimmelikhuijzen C.J.P."/>
            <person name="Hamodrakas S.J."/>
            <person name="Hansson B.S."/>
            <person name="Huguet E."/>
            <person name="Jermiin L.S."/>
            <person name="Lan Q."/>
            <person name="Lehman H.K."/>
            <person name="Lorenzen M."/>
            <person name="Merzendorfer H."/>
            <person name="Michalopoulos I."/>
            <person name="Morton D.B."/>
            <person name="Muthukrishnan S."/>
            <person name="Oakeshott J.G."/>
            <person name="Palmer W."/>
            <person name="Park Y."/>
            <person name="Passarelli A.L."/>
            <person name="Rozas J."/>
            <person name="Schwartz L.M."/>
            <person name="Smith W."/>
            <person name="Southgate A."/>
            <person name="Vilcinskas A."/>
            <person name="Vogt R."/>
            <person name="Wang P."/>
            <person name="Werren J."/>
            <person name="Yu X.Q."/>
            <person name="Zhou J.J."/>
            <person name="Brown S.J."/>
            <person name="Scherer S.E."/>
            <person name="Richards S."/>
            <person name="Blissard G.W."/>
        </authorList>
    </citation>
    <scope>NUCLEOTIDE SEQUENCE</scope>
</reference>
<gene>
    <name evidence="4" type="ORF">O3G_MSEX004262</name>
</gene>
<dbReference type="InterPro" id="IPR000504">
    <property type="entry name" value="RRM_dom"/>
</dbReference>
<keyword evidence="5" id="KW-1185">Reference proteome</keyword>
<name>A0A921YVD4_MANSE</name>
<dbReference type="GO" id="GO:0003723">
    <property type="term" value="F:RNA binding"/>
    <property type="evidence" value="ECO:0007669"/>
    <property type="project" value="UniProtKB-UniRule"/>
</dbReference>
<feature type="domain" description="RRM" evidence="3">
    <location>
        <begin position="81"/>
        <end position="157"/>
    </location>
</feature>
<dbReference type="EMBL" id="JH668329">
    <property type="protein sequence ID" value="KAG6446093.1"/>
    <property type="molecule type" value="Genomic_DNA"/>
</dbReference>
<evidence type="ECO:0000313" key="5">
    <source>
        <dbReference type="Proteomes" id="UP000791440"/>
    </source>
</evidence>
<dbReference type="AlphaFoldDB" id="A0A921YVD4"/>
<dbReference type="CDD" id="cd00590">
    <property type="entry name" value="RRM_SF"/>
    <property type="match status" value="1"/>
</dbReference>
<sequence>MPKCKPNVEKSKDEAEDSNVEKGRIPVRIGRRKRIGHMNKMLPKNGNDDMHNLSDIFQKMLKFYMTPVNQQPAKPPATKPLTLFVSNIPTAWSYDEVKQFIEKECGSIQEVELMKSQGPVGTVKVKFFTHIQLIIAKHELVEKEIDGRKLTVDDGNNKLEIPCFKKKVS</sequence>
<evidence type="ECO:0000256" key="2">
    <source>
        <dbReference type="SAM" id="MobiDB-lite"/>
    </source>
</evidence>
<evidence type="ECO:0000256" key="1">
    <source>
        <dbReference type="PROSITE-ProRule" id="PRU00176"/>
    </source>
</evidence>
<dbReference type="Pfam" id="PF00076">
    <property type="entry name" value="RRM_1"/>
    <property type="match status" value="1"/>
</dbReference>
<feature type="region of interest" description="Disordered" evidence="2">
    <location>
        <begin position="1"/>
        <end position="22"/>
    </location>
</feature>
<organism evidence="4 5">
    <name type="scientific">Manduca sexta</name>
    <name type="common">Tobacco hawkmoth</name>
    <name type="synonym">Tobacco hornworm</name>
    <dbReference type="NCBI Taxonomy" id="7130"/>
    <lineage>
        <taxon>Eukaryota</taxon>
        <taxon>Metazoa</taxon>
        <taxon>Ecdysozoa</taxon>
        <taxon>Arthropoda</taxon>
        <taxon>Hexapoda</taxon>
        <taxon>Insecta</taxon>
        <taxon>Pterygota</taxon>
        <taxon>Neoptera</taxon>
        <taxon>Endopterygota</taxon>
        <taxon>Lepidoptera</taxon>
        <taxon>Glossata</taxon>
        <taxon>Ditrysia</taxon>
        <taxon>Bombycoidea</taxon>
        <taxon>Sphingidae</taxon>
        <taxon>Sphinginae</taxon>
        <taxon>Sphingini</taxon>
        <taxon>Manduca</taxon>
    </lineage>
</organism>
<dbReference type="Proteomes" id="UP000791440">
    <property type="component" value="Unassembled WGS sequence"/>
</dbReference>
<protein>
    <recommendedName>
        <fullName evidence="3">RRM domain-containing protein</fullName>
    </recommendedName>
</protein>
<proteinExistence type="predicted"/>
<dbReference type="PROSITE" id="PS50102">
    <property type="entry name" value="RRM"/>
    <property type="match status" value="1"/>
</dbReference>
<keyword evidence="1" id="KW-0694">RNA-binding</keyword>